<keyword evidence="5" id="KW-1185">Reference proteome</keyword>
<proteinExistence type="inferred from homology"/>
<comment type="similarity">
    <text evidence="1">Belongs to the SIS family. PHI subfamily.</text>
</comment>
<gene>
    <name evidence="4" type="ORF">C2845_PM15G18870</name>
</gene>
<dbReference type="GO" id="GO:0097367">
    <property type="term" value="F:carbohydrate derivative binding"/>
    <property type="evidence" value="ECO:0007669"/>
    <property type="project" value="InterPro"/>
</dbReference>
<comment type="caution">
    <text evidence="4">The sequence shown here is derived from an EMBL/GenBank/DDBJ whole genome shotgun (WGS) entry which is preliminary data.</text>
</comment>
<dbReference type="PANTHER" id="PTHR43443">
    <property type="entry name" value="3-HEXULOSE-6-PHOSPHATE ISOMERASE"/>
    <property type="match status" value="1"/>
</dbReference>
<feature type="compositionally biased region" description="Gly residues" evidence="2">
    <location>
        <begin position="210"/>
        <end position="219"/>
    </location>
</feature>
<evidence type="ECO:0000313" key="4">
    <source>
        <dbReference type="EMBL" id="RLM74789.1"/>
    </source>
</evidence>
<dbReference type="GO" id="GO:0016853">
    <property type="term" value="F:isomerase activity"/>
    <property type="evidence" value="ECO:0007669"/>
    <property type="project" value="InterPro"/>
</dbReference>
<feature type="compositionally biased region" description="Low complexity" evidence="2">
    <location>
        <begin position="220"/>
        <end position="256"/>
    </location>
</feature>
<reference evidence="5" key="1">
    <citation type="journal article" date="2019" name="Nat. Commun.">
        <title>The genome of broomcorn millet.</title>
        <authorList>
            <person name="Zou C."/>
            <person name="Miki D."/>
            <person name="Li D."/>
            <person name="Tang Q."/>
            <person name="Xiao L."/>
            <person name="Rajput S."/>
            <person name="Deng P."/>
            <person name="Jia W."/>
            <person name="Huang R."/>
            <person name="Zhang M."/>
            <person name="Sun Y."/>
            <person name="Hu J."/>
            <person name="Fu X."/>
            <person name="Schnable P.S."/>
            <person name="Li F."/>
            <person name="Zhang H."/>
            <person name="Feng B."/>
            <person name="Zhu X."/>
            <person name="Liu R."/>
            <person name="Schnable J.C."/>
            <person name="Zhu J.-K."/>
            <person name="Zhang H."/>
        </authorList>
    </citation>
    <scope>NUCLEOTIDE SEQUENCE [LARGE SCALE GENOMIC DNA]</scope>
</reference>
<dbReference type="InterPro" id="IPR017552">
    <property type="entry name" value="PHI/rmpB"/>
</dbReference>
<dbReference type="Proteomes" id="UP000275267">
    <property type="component" value="Unassembled WGS sequence"/>
</dbReference>
<dbReference type="SUPFAM" id="SSF53697">
    <property type="entry name" value="SIS domain"/>
    <property type="match status" value="1"/>
</dbReference>
<feature type="domain" description="SIS" evidence="3">
    <location>
        <begin position="34"/>
        <end position="187"/>
    </location>
</feature>
<dbReference type="EMBL" id="PQIB02000013">
    <property type="protein sequence ID" value="RLM74789.1"/>
    <property type="molecule type" value="Genomic_DNA"/>
</dbReference>
<dbReference type="STRING" id="4540.A0A3L6Q830"/>
<feature type="region of interest" description="Disordered" evidence="2">
    <location>
        <begin position="208"/>
        <end position="256"/>
    </location>
</feature>
<evidence type="ECO:0000313" key="5">
    <source>
        <dbReference type="Proteomes" id="UP000275267"/>
    </source>
</evidence>
<feature type="compositionally biased region" description="Acidic residues" evidence="2">
    <location>
        <begin position="344"/>
        <end position="368"/>
    </location>
</feature>
<dbReference type="Gene3D" id="3.40.50.10490">
    <property type="entry name" value="Glucose-6-phosphate isomerase like protein, domain 1"/>
    <property type="match status" value="1"/>
</dbReference>
<dbReference type="AlphaFoldDB" id="A0A3L6Q830"/>
<protein>
    <submittedName>
        <fullName evidence="4">Heat stress transcription factor B-2a-like</fullName>
    </submittedName>
</protein>
<feature type="region of interest" description="Disordered" evidence="2">
    <location>
        <begin position="295"/>
        <end position="390"/>
    </location>
</feature>
<dbReference type="InterPro" id="IPR001347">
    <property type="entry name" value="SIS_dom"/>
</dbReference>
<dbReference type="PANTHER" id="PTHR43443:SF1">
    <property type="entry name" value="3-HEXULOSE-6-PHOSPHATE ISOMERASE"/>
    <property type="match status" value="1"/>
</dbReference>
<dbReference type="InterPro" id="IPR046348">
    <property type="entry name" value="SIS_dom_sf"/>
</dbReference>
<dbReference type="GO" id="GO:1901135">
    <property type="term" value="P:carbohydrate derivative metabolic process"/>
    <property type="evidence" value="ECO:0007669"/>
    <property type="project" value="InterPro"/>
</dbReference>
<organism evidence="4 5">
    <name type="scientific">Panicum miliaceum</name>
    <name type="common">Proso millet</name>
    <name type="synonym">Broomcorn millet</name>
    <dbReference type="NCBI Taxonomy" id="4540"/>
    <lineage>
        <taxon>Eukaryota</taxon>
        <taxon>Viridiplantae</taxon>
        <taxon>Streptophyta</taxon>
        <taxon>Embryophyta</taxon>
        <taxon>Tracheophyta</taxon>
        <taxon>Spermatophyta</taxon>
        <taxon>Magnoliopsida</taxon>
        <taxon>Liliopsida</taxon>
        <taxon>Poales</taxon>
        <taxon>Poaceae</taxon>
        <taxon>PACMAD clade</taxon>
        <taxon>Panicoideae</taxon>
        <taxon>Panicodae</taxon>
        <taxon>Paniceae</taxon>
        <taxon>Panicinae</taxon>
        <taxon>Panicum</taxon>
        <taxon>Panicum sect. Panicum</taxon>
    </lineage>
</organism>
<dbReference type="PROSITE" id="PS51464">
    <property type="entry name" value="SIS"/>
    <property type="match status" value="1"/>
</dbReference>
<name>A0A3L6Q830_PANMI</name>
<feature type="compositionally biased region" description="Gly residues" evidence="2">
    <location>
        <begin position="314"/>
        <end position="324"/>
    </location>
</feature>
<evidence type="ECO:0000256" key="2">
    <source>
        <dbReference type="SAM" id="MobiDB-lite"/>
    </source>
</evidence>
<evidence type="ECO:0000256" key="1">
    <source>
        <dbReference type="ARBA" id="ARBA00009235"/>
    </source>
</evidence>
<sequence length="416" mass="42519">METPMSGSDAAASAQADAAVFSAPSAHAPARPVLVSELAAAAARGGRVFVHGVGREGLMMRALCMRLAHLGLPAHCVGEVTAPPAGGGDLLVASAGPGAFSTVDAICGVARGAGARVLLLTARPEGEFPRRQADVVAHLPAQTMADDEEEAESAPSRAKLPMGSLYEGAMFVLFEMGFKKVVADRWEFANDGFRRGEKHLLGGIQRRKGTGAGAAGGGAALPTGIPIISSPPTSSGGEPAVSSSPPRGSAAGVSGAVAELEEENARLRRENARLARELARARRLCDGVRQLVARYDHGGGGEDDPADGDDGHRGGGGGGPGGPGAKPMLFGVAIGDKRPRGGDDGDEEDGEDGAAEEDGEEEDEEHDDDERHAARRRGSKAARNEMSDLDVLALSVRAAAAARPGGRSRDRKSSVS</sequence>
<accession>A0A3L6Q830</accession>
<dbReference type="OrthoDB" id="1915377at2759"/>
<evidence type="ECO:0000259" key="3">
    <source>
        <dbReference type="PROSITE" id="PS51464"/>
    </source>
</evidence>